<evidence type="ECO:0000313" key="2">
    <source>
        <dbReference type="EMBL" id="KAF7291769.1"/>
    </source>
</evidence>
<accession>A0A8H6S2M4</accession>
<comment type="caution">
    <text evidence="2">The sequence shown here is derived from an EMBL/GenBank/DDBJ whole genome shotgun (WGS) entry which is preliminary data.</text>
</comment>
<gene>
    <name evidence="2" type="ORF">HMN09_01236500</name>
</gene>
<proteinExistence type="predicted"/>
<name>A0A8H6S2M4_MYCCL</name>
<protein>
    <submittedName>
        <fullName evidence="2">Uncharacterized protein</fullName>
    </submittedName>
</protein>
<feature type="compositionally biased region" description="Acidic residues" evidence="1">
    <location>
        <begin position="292"/>
        <end position="301"/>
    </location>
</feature>
<sequence length="301" mass="34459">MSFASSDVELNPPAFPPEIERYIFIFAAERDRGTAALLLRVAHRVRIWIEPLLYHIVDTSYPAVYDAFMRTAIDNPDALRIGVRGLMVSNLYFEDDKALAKFYEAIALCKNLERFTIVQPLTLPSLLLPILADLRILRLVIGLDKLLTPTIPTPEAAQSLCHVTHLEVFGSLFGHSALEEAIQEALIAMPSLTHLAYTHPPDDLDAWLEKLPRLQVFLIAGASSPRDYLLEDEYRDQRIVVTYWERWDEGASYSEGYWDRAERFLEKKRLREIPETEFRAVYDGPELPPSPPEDDPDEHEL</sequence>
<dbReference type="Proteomes" id="UP000613580">
    <property type="component" value="Unassembled WGS sequence"/>
</dbReference>
<feature type="region of interest" description="Disordered" evidence="1">
    <location>
        <begin position="279"/>
        <end position="301"/>
    </location>
</feature>
<evidence type="ECO:0000256" key="1">
    <source>
        <dbReference type="SAM" id="MobiDB-lite"/>
    </source>
</evidence>
<keyword evidence="3" id="KW-1185">Reference proteome</keyword>
<dbReference type="AlphaFoldDB" id="A0A8H6S2M4"/>
<reference evidence="2" key="1">
    <citation type="submission" date="2020-05" db="EMBL/GenBank/DDBJ databases">
        <title>Mycena genomes resolve the evolution of fungal bioluminescence.</title>
        <authorList>
            <person name="Tsai I.J."/>
        </authorList>
    </citation>
    <scope>NUCLEOTIDE SEQUENCE</scope>
    <source>
        <strain evidence="2">110903Hualien_Pintung</strain>
    </source>
</reference>
<organism evidence="2 3">
    <name type="scientific">Mycena chlorophos</name>
    <name type="common">Agaric fungus</name>
    <name type="synonym">Agaricus chlorophos</name>
    <dbReference type="NCBI Taxonomy" id="658473"/>
    <lineage>
        <taxon>Eukaryota</taxon>
        <taxon>Fungi</taxon>
        <taxon>Dikarya</taxon>
        <taxon>Basidiomycota</taxon>
        <taxon>Agaricomycotina</taxon>
        <taxon>Agaricomycetes</taxon>
        <taxon>Agaricomycetidae</taxon>
        <taxon>Agaricales</taxon>
        <taxon>Marasmiineae</taxon>
        <taxon>Mycenaceae</taxon>
        <taxon>Mycena</taxon>
    </lineage>
</organism>
<dbReference type="EMBL" id="JACAZE010000023">
    <property type="protein sequence ID" value="KAF7291769.1"/>
    <property type="molecule type" value="Genomic_DNA"/>
</dbReference>
<evidence type="ECO:0000313" key="3">
    <source>
        <dbReference type="Proteomes" id="UP000613580"/>
    </source>
</evidence>
<dbReference type="OrthoDB" id="3145912at2759"/>